<keyword evidence="4" id="KW-0862">Zinc</keyword>
<dbReference type="InterPro" id="IPR024079">
    <property type="entry name" value="MetalloPept_cat_dom_sf"/>
</dbReference>
<dbReference type="InterPro" id="IPR000859">
    <property type="entry name" value="CUB_dom"/>
</dbReference>
<proteinExistence type="predicted"/>
<keyword evidence="3" id="KW-0378">Hydrolase</keyword>
<evidence type="ECO:0000256" key="3">
    <source>
        <dbReference type="ARBA" id="ARBA00022801"/>
    </source>
</evidence>
<keyword evidence="2" id="KW-0479">Metal-binding</keyword>
<accession>A0A0K0FTG1</accession>
<feature type="domain" description="EGF-like" evidence="7 8">
    <location>
        <begin position="277"/>
        <end position="288"/>
    </location>
</feature>
<dbReference type="Pfam" id="PF00431">
    <property type="entry name" value="CUB"/>
    <property type="match status" value="1"/>
</dbReference>
<dbReference type="InterPro" id="IPR000742">
    <property type="entry name" value="EGF"/>
</dbReference>
<dbReference type="Pfam" id="PF01400">
    <property type="entry name" value="Astacin"/>
    <property type="match status" value="1"/>
</dbReference>
<evidence type="ECO:0000256" key="4">
    <source>
        <dbReference type="ARBA" id="ARBA00022833"/>
    </source>
</evidence>
<dbReference type="PROSITE" id="PS00022">
    <property type="entry name" value="EGF_1"/>
    <property type="match status" value="1"/>
</dbReference>
<dbReference type="InterPro" id="IPR001506">
    <property type="entry name" value="Peptidase_M12A"/>
</dbReference>
<keyword evidence="9" id="KW-1185">Reference proteome</keyword>
<dbReference type="Proteomes" id="UP000035680">
    <property type="component" value="Unassembled WGS sequence"/>
</dbReference>
<dbReference type="Gene3D" id="3.40.390.10">
    <property type="entry name" value="Collagenase (Catalytic Domain)"/>
    <property type="match status" value="1"/>
</dbReference>
<evidence type="ECO:0000259" key="7">
    <source>
        <dbReference type="PROSITE" id="PS00022"/>
    </source>
</evidence>
<dbReference type="PANTHER" id="PTHR10127:SF780">
    <property type="entry name" value="METALLOENDOPEPTIDASE"/>
    <property type="match status" value="1"/>
</dbReference>
<evidence type="ECO:0000256" key="1">
    <source>
        <dbReference type="ARBA" id="ARBA00022670"/>
    </source>
</evidence>
<evidence type="ECO:0000256" key="6">
    <source>
        <dbReference type="ARBA" id="ARBA00023157"/>
    </source>
</evidence>
<evidence type="ECO:0000256" key="2">
    <source>
        <dbReference type="ARBA" id="ARBA00022723"/>
    </source>
</evidence>
<dbReference type="PANTHER" id="PTHR10127">
    <property type="entry name" value="DISCOIDIN, CUB, EGF, LAMININ , AND ZINC METALLOPROTEASE DOMAIN CONTAINING"/>
    <property type="match status" value="1"/>
</dbReference>
<reference evidence="10" key="2">
    <citation type="submission" date="2015-08" db="UniProtKB">
        <authorList>
            <consortium name="WormBaseParasite"/>
        </authorList>
    </citation>
    <scope>IDENTIFICATION</scope>
</reference>
<protein>
    <submittedName>
        <fullName evidence="10">Astacin domain-containing protein</fullName>
    </submittedName>
</protein>
<dbReference type="GO" id="GO:0004222">
    <property type="term" value="F:metalloendopeptidase activity"/>
    <property type="evidence" value="ECO:0007669"/>
    <property type="project" value="InterPro"/>
</dbReference>
<evidence type="ECO:0000313" key="10">
    <source>
        <dbReference type="WBParaSite" id="SVE_1542400.1"/>
    </source>
</evidence>
<evidence type="ECO:0000259" key="8">
    <source>
        <dbReference type="PROSITE" id="PS01186"/>
    </source>
</evidence>
<dbReference type="GO" id="GO:0006508">
    <property type="term" value="P:proteolysis"/>
    <property type="evidence" value="ECO:0007669"/>
    <property type="project" value="UniProtKB-KW"/>
</dbReference>
<keyword evidence="6" id="KW-1015">Disulfide bond</keyword>
<dbReference type="PROSITE" id="PS01186">
    <property type="entry name" value="EGF_2"/>
    <property type="match status" value="1"/>
</dbReference>
<dbReference type="WBParaSite" id="SVE_1542400.1">
    <property type="protein sequence ID" value="SVE_1542400.1"/>
    <property type="gene ID" value="SVE_1542400"/>
</dbReference>
<sequence>MERTNILIKTFIALCFYNFLNNHLYGYESIDYKLNVNYCIRKEKSKDKISESNIKNGLEMISERSCIVFLKESSCDEKEKVCVNECTKKSSCKKTCKEVLVTKSFPFIEFSYDKDSNTKDYNFNGSVSLMRTVEFEIKINEMCNKNPGCVARKVLMYLGLIPTIRRYDRLHFVSIDYKQIKKEYIEQYNNTIDSLLYLNYDFSSIAHWSQYYGSASNQTTFSINTLKLANDAITGQEYRPAFSDFKWLYFAHCMKDPFYSIKCNNGGYPKSESSSECECPTGFSGETCDKLEKSDGGCYKSPIFVAPQKLHILRFKGKKTCNILLSSLPNTRIVMTILNLNCQTKTPCFENDCLQIKYQKDMALTGLCLCGKKDKEGLTSHSNQTLIRYTGSNSNSSVEINFYSIKATYYGDEYKINFPERVC</sequence>
<dbReference type="AlphaFoldDB" id="A0A0K0FTG1"/>
<keyword evidence="5" id="KW-0482">Metalloprotease</keyword>
<evidence type="ECO:0000256" key="5">
    <source>
        <dbReference type="ARBA" id="ARBA00023049"/>
    </source>
</evidence>
<keyword evidence="1" id="KW-0645">Protease</keyword>
<dbReference type="GO" id="GO:0046872">
    <property type="term" value="F:metal ion binding"/>
    <property type="evidence" value="ECO:0007669"/>
    <property type="project" value="UniProtKB-KW"/>
</dbReference>
<name>A0A0K0FTG1_STRVS</name>
<organism evidence="9 10">
    <name type="scientific">Strongyloides venezuelensis</name>
    <name type="common">Threadworm</name>
    <dbReference type="NCBI Taxonomy" id="75913"/>
    <lineage>
        <taxon>Eukaryota</taxon>
        <taxon>Metazoa</taxon>
        <taxon>Ecdysozoa</taxon>
        <taxon>Nematoda</taxon>
        <taxon>Chromadorea</taxon>
        <taxon>Rhabditida</taxon>
        <taxon>Tylenchina</taxon>
        <taxon>Panagrolaimomorpha</taxon>
        <taxon>Strongyloidoidea</taxon>
        <taxon>Strongyloididae</taxon>
        <taxon>Strongyloides</taxon>
    </lineage>
</organism>
<reference evidence="9" key="1">
    <citation type="submission" date="2014-07" db="EMBL/GenBank/DDBJ databases">
        <authorList>
            <person name="Martin A.A"/>
            <person name="De Silva N."/>
        </authorList>
    </citation>
    <scope>NUCLEOTIDE SEQUENCE</scope>
</reference>
<evidence type="ECO:0000313" key="9">
    <source>
        <dbReference type="Proteomes" id="UP000035680"/>
    </source>
</evidence>